<accession>A0ABU9YTP3</accession>
<evidence type="ECO:0000313" key="3">
    <source>
        <dbReference type="Proteomes" id="UP001410394"/>
    </source>
</evidence>
<dbReference type="Pfam" id="PF00285">
    <property type="entry name" value="Citrate_synt"/>
    <property type="match status" value="1"/>
</dbReference>
<proteinExistence type="predicted"/>
<dbReference type="InterPro" id="IPR036969">
    <property type="entry name" value="Citrate_synthase_sf"/>
</dbReference>
<dbReference type="Proteomes" id="UP001410394">
    <property type="component" value="Unassembled WGS sequence"/>
</dbReference>
<sequence length="77" mass="8454">MRPRQLSCDLDFALVALRRALGLPRGAAARLFCIGRVPGWLAHALEQATQGELIRPRAQYDGPPPKRAPAAGRIIKR</sequence>
<organism evidence="2 3">
    <name type="scientific">Uliginosibacterium sediminicola</name>
    <dbReference type="NCBI Taxonomy" id="2024550"/>
    <lineage>
        <taxon>Bacteria</taxon>
        <taxon>Pseudomonadati</taxon>
        <taxon>Pseudomonadota</taxon>
        <taxon>Betaproteobacteria</taxon>
        <taxon>Rhodocyclales</taxon>
        <taxon>Zoogloeaceae</taxon>
        <taxon>Uliginosibacterium</taxon>
    </lineage>
</organism>
<dbReference type="RefSeq" id="WP_345917866.1">
    <property type="nucleotide sequence ID" value="NZ_JBDIVE010000001.1"/>
</dbReference>
<feature type="region of interest" description="Disordered" evidence="1">
    <location>
        <begin position="56"/>
        <end position="77"/>
    </location>
</feature>
<feature type="compositionally biased region" description="Low complexity" evidence="1">
    <location>
        <begin position="68"/>
        <end position="77"/>
    </location>
</feature>
<name>A0ABU9YTP3_9RHOO</name>
<protein>
    <submittedName>
        <fullName evidence="2">Citrate/2-methylcitrate synthase</fullName>
    </submittedName>
</protein>
<gene>
    <name evidence="2" type="ORF">ABDB84_01335</name>
</gene>
<dbReference type="SUPFAM" id="SSF48256">
    <property type="entry name" value="Citrate synthase"/>
    <property type="match status" value="1"/>
</dbReference>
<comment type="caution">
    <text evidence="2">The sequence shown here is derived from an EMBL/GenBank/DDBJ whole genome shotgun (WGS) entry which is preliminary data.</text>
</comment>
<dbReference type="InterPro" id="IPR002020">
    <property type="entry name" value="Citrate_synthase"/>
</dbReference>
<reference evidence="2 3" key="1">
    <citation type="journal article" date="2018" name="Int. J. Syst. Evol. Microbiol.">
        <title>Uliginosibacterium sediminicola sp. nov., isolated from freshwater sediment.</title>
        <authorList>
            <person name="Hwang W.M."/>
            <person name="Kim S.M."/>
            <person name="Kang K."/>
            <person name="Ahn T.Y."/>
        </authorList>
    </citation>
    <scope>NUCLEOTIDE SEQUENCE [LARGE SCALE GENOMIC DNA]</scope>
    <source>
        <strain evidence="2 3">M1-21</strain>
    </source>
</reference>
<keyword evidence="3" id="KW-1185">Reference proteome</keyword>
<dbReference type="EMBL" id="JBDIVE010000001">
    <property type="protein sequence ID" value="MEN3067098.1"/>
    <property type="molecule type" value="Genomic_DNA"/>
</dbReference>
<evidence type="ECO:0000313" key="2">
    <source>
        <dbReference type="EMBL" id="MEN3067098.1"/>
    </source>
</evidence>
<evidence type="ECO:0000256" key="1">
    <source>
        <dbReference type="SAM" id="MobiDB-lite"/>
    </source>
</evidence>